<dbReference type="PROSITE" id="PS01162">
    <property type="entry name" value="QOR_ZETA_CRYSTAL"/>
    <property type="match status" value="1"/>
</dbReference>
<name>A0ABS3WJ83_9BACL</name>
<evidence type="ECO:0000313" key="4">
    <source>
        <dbReference type="EMBL" id="MBO7748365.1"/>
    </source>
</evidence>
<proteinExistence type="predicted"/>
<dbReference type="CDD" id="cd05286">
    <property type="entry name" value="QOR2"/>
    <property type="match status" value="1"/>
</dbReference>
<reference evidence="4 5" key="1">
    <citation type="submission" date="2021-03" db="EMBL/GenBank/DDBJ databases">
        <title>Paenibacillus artemisicola MWE-103 whole genome sequence.</title>
        <authorList>
            <person name="Ham Y.J."/>
        </authorList>
    </citation>
    <scope>NUCLEOTIDE SEQUENCE [LARGE SCALE GENOMIC DNA]</scope>
    <source>
        <strain evidence="4 5">MWE-103</strain>
    </source>
</reference>
<feature type="domain" description="Enoyl reductase (ER)" evidence="3">
    <location>
        <begin position="10"/>
        <end position="325"/>
    </location>
</feature>
<dbReference type="SUPFAM" id="SSF50129">
    <property type="entry name" value="GroES-like"/>
    <property type="match status" value="1"/>
</dbReference>
<protein>
    <submittedName>
        <fullName evidence="4">Quinone oxidoreductase</fullName>
    </submittedName>
</protein>
<gene>
    <name evidence="4" type="ORF">I8J29_29690</name>
</gene>
<dbReference type="Pfam" id="PF08240">
    <property type="entry name" value="ADH_N"/>
    <property type="match status" value="1"/>
</dbReference>
<keyword evidence="1" id="KW-0521">NADP</keyword>
<evidence type="ECO:0000313" key="5">
    <source>
        <dbReference type="Proteomes" id="UP000670947"/>
    </source>
</evidence>
<dbReference type="SMART" id="SM00829">
    <property type="entry name" value="PKS_ER"/>
    <property type="match status" value="1"/>
</dbReference>
<dbReference type="InterPro" id="IPR013149">
    <property type="entry name" value="ADH-like_C"/>
</dbReference>
<dbReference type="EMBL" id="JAGGDJ010000055">
    <property type="protein sequence ID" value="MBO7748365.1"/>
    <property type="molecule type" value="Genomic_DNA"/>
</dbReference>
<dbReference type="Gene3D" id="3.40.50.720">
    <property type="entry name" value="NAD(P)-binding Rossmann-like Domain"/>
    <property type="match status" value="1"/>
</dbReference>
<keyword evidence="2" id="KW-0560">Oxidoreductase</keyword>
<dbReference type="InterPro" id="IPR011032">
    <property type="entry name" value="GroES-like_sf"/>
</dbReference>
<dbReference type="InterPro" id="IPR047618">
    <property type="entry name" value="QOR-like"/>
</dbReference>
<accession>A0ABS3WJ83</accession>
<organism evidence="4 5">
    <name type="scientific">Paenibacillus artemisiicola</name>
    <dbReference type="NCBI Taxonomy" id="1172618"/>
    <lineage>
        <taxon>Bacteria</taxon>
        <taxon>Bacillati</taxon>
        <taxon>Bacillota</taxon>
        <taxon>Bacilli</taxon>
        <taxon>Bacillales</taxon>
        <taxon>Paenibacillaceae</taxon>
        <taxon>Paenibacillus</taxon>
    </lineage>
</organism>
<dbReference type="Gene3D" id="3.90.180.10">
    <property type="entry name" value="Medium-chain alcohol dehydrogenases, catalytic domain"/>
    <property type="match status" value="1"/>
</dbReference>
<dbReference type="RefSeq" id="WP_208850933.1">
    <property type="nucleotide sequence ID" value="NZ_JAGGDJ010000055.1"/>
</dbReference>
<sequence>MKALVFRAFGGPEVLAVEEIAEPALAPGTAVVRMKAIGLNYADVYRRQGNYHLVGEPPYILGYEGAGVVEAVAPDVAGIRPGDRVGFADAPRANAELVAVPADRLIPLPDGIGFDTAAAVLLQGMTAHYLANDSYAVRPGDRILVHAAAGGVGQLLAQLCKAKGAYVIGLTSSEAKRETALSAGADEALLYGVDWAAEVLRRMASPGGSGEAGVDAAYDSVGATLPDSFRAVRTRGTVVFFGMAGGDPPLVDPRMLMDTSKTLTGGDLWNHVTTAADRLRRAESLFGDLLAGRLKLAAPTRFPLAEGAAAHRWIESRASTGKILLVP</sequence>
<dbReference type="PANTHER" id="PTHR48106">
    <property type="entry name" value="QUINONE OXIDOREDUCTASE PIG3-RELATED"/>
    <property type="match status" value="1"/>
</dbReference>
<dbReference type="InterPro" id="IPR013154">
    <property type="entry name" value="ADH-like_N"/>
</dbReference>
<comment type="caution">
    <text evidence="4">The sequence shown here is derived from an EMBL/GenBank/DDBJ whole genome shotgun (WGS) entry which is preliminary data.</text>
</comment>
<evidence type="ECO:0000256" key="1">
    <source>
        <dbReference type="ARBA" id="ARBA00022857"/>
    </source>
</evidence>
<dbReference type="Pfam" id="PF00107">
    <property type="entry name" value="ADH_zinc_N"/>
    <property type="match status" value="1"/>
</dbReference>
<dbReference type="InterPro" id="IPR036291">
    <property type="entry name" value="NAD(P)-bd_dom_sf"/>
</dbReference>
<dbReference type="InterPro" id="IPR020843">
    <property type="entry name" value="ER"/>
</dbReference>
<dbReference type="InterPro" id="IPR002364">
    <property type="entry name" value="Quin_OxRdtase/zeta-crystal_CS"/>
</dbReference>
<dbReference type="SUPFAM" id="SSF51735">
    <property type="entry name" value="NAD(P)-binding Rossmann-fold domains"/>
    <property type="match status" value="1"/>
</dbReference>
<keyword evidence="5" id="KW-1185">Reference proteome</keyword>
<dbReference type="Proteomes" id="UP000670947">
    <property type="component" value="Unassembled WGS sequence"/>
</dbReference>
<dbReference type="PANTHER" id="PTHR48106:SF13">
    <property type="entry name" value="QUINONE OXIDOREDUCTASE-RELATED"/>
    <property type="match status" value="1"/>
</dbReference>
<evidence type="ECO:0000259" key="3">
    <source>
        <dbReference type="SMART" id="SM00829"/>
    </source>
</evidence>
<evidence type="ECO:0000256" key="2">
    <source>
        <dbReference type="ARBA" id="ARBA00023002"/>
    </source>
</evidence>